<feature type="transmembrane region" description="Helical" evidence="1">
    <location>
        <begin position="95"/>
        <end position="112"/>
    </location>
</feature>
<dbReference type="Proteomes" id="UP000494252">
    <property type="component" value="Unassembled WGS sequence"/>
</dbReference>
<keyword evidence="4" id="KW-1185">Reference proteome</keyword>
<feature type="transmembrane region" description="Helical" evidence="1">
    <location>
        <begin position="37"/>
        <end position="57"/>
    </location>
</feature>
<evidence type="ECO:0000256" key="1">
    <source>
        <dbReference type="SAM" id="Phobius"/>
    </source>
</evidence>
<keyword evidence="1" id="KW-0812">Transmembrane</keyword>
<sequence>MWTVFTNLGDAAITLPVAAICAGWIALFDVRLALRLIGVLAVGAALVGATKIVYASWGIAIPADDFRVISGHTMLSTSIWMAAITLLLKWWRQPMLPGIVAGMVIGALTGFSRLVDHSHTLPEVISGWLLGALMALVFLRAAVHVEPVRFGAIWPTLSVLLVSTLAYGHKAPLQHLIETRSPQIRKHVPSVMAVLERIRYRLQSYDATSAR</sequence>
<evidence type="ECO:0000259" key="2">
    <source>
        <dbReference type="SMART" id="SM00014"/>
    </source>
</evidence>
<reference evidence="3 4" key="1">
    <citation type="submission" date="2020-04" db="EMBL/GenBank/DDBJ databases">
        <authorList>
            <person name="De Canck E."/>
        </authorList>
    </citation>
    <scope>NUCLEOTIDE SEQUENCE [LARGE SCALE GENOMIC DNA]</scope>
    <source>
        <strain evidence="3 4">LMG 27177</strain>
    </source>
</reference>
<dbReference type="Pfam" id="PF01569">
    <property type="entry name" value="PAP2"/>
    <property type="match status" value="1"/>
</dbReference>
<name>A0A6J5GXM2_9BURK</name>
<dbReference type="CDD" id="cd01610">
    <property type="entry name" value="PAP2_like"/>
    <property type="match status" value="1"/>
</dbReference>
<protein>
    <recommendedName>
        <fullName evidence="2">Phosphatidic acid phosphatase type 2/haloperoxidase domain-containing protein</fullName>
    </recommendedName>
</protein>
<dbReference type="RefSeq" id="WP_175165656.1">
    <property type="nucleotide sequence ID" value="NZ_CADIKI010000027.1"/>
</dbReference>
<dbReference type="InterPro" id="IPR036938">
    <property type="entry name" value="PAP2/HPO_sf"/>
</dbReference>
<feature type="domain" description="Phosphatidic acid phosphatase type 2/haloperoxidase" evidence="2">
    <location>
        <begin position="34"/>
        <end position="139"/>
    </location>
</feature>
<dbReference type="EMBL" id="CADIKI010000027">
    <property type="protein sequence ID" value="CAB3808622.1"/>
    <property type="molecule type" value="Genomic_DNA"/>
</dbReference>
<evidence type="ECO:0000313" key="3">
    <source>
        <dbReference type="EMBL" id="CAB3808622.1"/>
    </source>
</evidence>
<dbReference type="InterPro" id="IPR000326">
    <property type="entry name" value="PAP2/HPO"/>
</dbReference>
<evidence type="ECO:0000313" key="4">
    <source>
        <dbReference type="Proteomes" id="UP000494252"/>
    </source>
</evidence>
<dbReference type="SUPFAM" id="SSF48317">
    <property type="entry name" value="Acid phosphatase/Vanadium-dependent haloperoxidase"/>
    <property type="match status" value="1"/>
</dbReference>
<gene>
    <name evidence="3" type="ORF">LMG27177_06597</name>
</gene>
<keyword evidence="1" id="KW-1133">Transmembrane helix</keyword>
<keyword evidence="1" id="KW-0472">Membrane</keyword>
<feature type="transmembrane region" description="Helical" evidence="1">
    <location>
        <begin position="150"/>
        <end position="168"/>
    </location>
</feature>
<accession>A0A6J5GXM2</accession>
<dbReference type="AlphaFoldDB" id="A0A6J5GXM2"/>
<dbReference type="SMART" id="SM00014">
    <property type="entry name" value="acidPPc"/>
    <property type="match status" value="1"/>
</dbReference>
<feature type="transmembrane region" description="Helical" evidence="1">
    <location>
        <begin position="69"/>
        <end position="88"/>
    </location>
</feature>
<organism evidence="3 4">
    <name type="scientific">Paraburkholderia fynbosensis</name>
    <dbReference type="NCBI Taxonomy" id="1200993"/>
    <lineage>
        <taxon>Bacteria</taxon>
        <taxon>Pseudomonadati</taxon>
        <taxon>Pseudomonadota</taxon>
        <taxon>Betaproteobacteria</taxon>
        <taxon>Burkholderiales</taxon>
        <taxon>Burkholderiaceae</taxon>
        <taxon>Paraburkholderia</taxon>
    </lineage>
</organism>
<feature type="transmembrane region" description="Helical" evidence="1">
    <location>
        <begin position="124"/>
        <end position="143"/>
    </location>
</feature>
<proteinExistence type="predicted"/>
<dbReference type="Gene3D" id="1.20.144.10">
    <property type="entry name" value="Phosphatidic acid phosphatase type 2/haloperoxidase"/>
    <property type="match status" value="1"/>
</dbReference>
<feature type="transmembrane region" description="Helical" evidence="1">
    <location>
        <begin position="12"/>
        <end position="30"/>
    </location>
</feature>